<feature type="transmembrane region" description="Helical" evidence="1">
    <location>
        <begin position="15"/>
        <end position="32"/>
    </location>
</feature>
<evidence type="ECO:0000256" key="1">
    <source>
        <dbReference type="SAM" id="Phobius"/>
    </source>
</evidence>
<feature type="transmembrane region" description="Helical" evidence="1">
    <location>
        <begin position="38"/>
        <end position="55"/>
    </location>
</feature>
<reference evidence="2 3" key="1">
    <citation type="submission" date="2016-10" db="EMBL/GenBank/DDBJ databases">
        <authorList>
            <person name="de Groot N.N."/>
        </authorList>
    </citation>
    <scope>NUCLEOTIDE SEQUENCE [LARGE SCALE GENOMIC DNA]</scope>
    <source>
        <strain evidence="2 3">DSM 17794</strain>
    </source>
</reference>
<dbReference type="RefSeq" id="WP_093409773.1">
    <property type="nucleotide sequence ID" value="NZ_FOVL01000014.1"/>
</dbReference>
<sequence length="136" mass="16008">MQKISKSNSFFRRNYFYLMGVFWLVGGVLMLYFEDKNWLGLGYGGFGIAYFIYGFSKKDKTDEYIAWDRDRIEIGQLYNEPQIYTREQIDSIHFSKNNLTIKSGAAAGTMLELKDFKAKELKRLKEELTIYFNQGD</sequence>
<protein>
    <submittedName>
        <fullName evidence="2">Uncharacterized protein</fullName>
    </submittedName>
</protein>
<dbReference type="Proteomes" id="UP000199153">
    <property type="component" value="Unassembled WGS sequence"/>
</dbReference>
<gene>
    <name evidence="2" type="ORF">SAMN05660413_02313</name>
</gene>
<keyword evidence="1" id="KW-0812">Transmembrane</keyword>
<keyword evidence="3" id="KW-1185">Reference proteome</keyword>
<accession>A0A1I5BCL4</accession>
<keyword evidence="1" id="KW-0472">Membrane</keyword>
<name>A0A1I5BCL4_9FLAO</name>
<proteinExistence type="predicted"/>
<evidence type="ECO:0000313" key="2">
    <source>
        <dbReference type="EMBL" id="SFN72452.1"/>
    </source>
</evidence>
<dbReference type="EMBL" id="FOVL01000014">
    <property type="protein sequence ID" value="SFN72452.1"/>
    <property type="molecule type" value="Genomic_DNA"/>
</dbReference>
<dbReference type="STRING" id="287099.SAMN05660413_02313"/>
<dbReference type="AlphaFoldDB" id="A0A1I5BCL4"/>
<organism evidence="2 3">
    <name type="scientific">Salegentibacter flavus</name>
    <dbReference type="NCBI Taxonomy" id="287099"/>
    <lineage>
        <taxon>Bacteria</taxon>
        <taxon>Pseudomonadati</taxon>
        <taxon>Bacteroidota</taxon>
        <taxon>Flavobacteriia</taxon>
        <taxon>Flavobacteriales</taxon>
        <taxon>Flavobacteriaceae</taxon>
        <taxon>Salegentibacter</taxon>
    </lineage>
</organism>
<keyword evidence="1" id="KW-1133">Transmembrane helix</keyword>
<evidence type="ECO:0000313" key="3">
    <source>
        <dbReference type="Proteomes" id="UP000199153"/>
    </source>
</evidence>